<dbReference type="InterPro" id="IPR029068">
    <property type="entry name" value="Glyas_Bleomycin-R_OHBP_Dase"/>
</dbReference>
<dbReference type="InterPro" id="IPR037523">
    <property type="entry name" value="VOC_core"/>
</dbReference>
<feature type="domain" description="VOC" evidence="1">
    <location>
        <begin position="8"/>
        <end position="126"/>
    </location>
</feature>
<protein>
    <submittedName>
        <fullName evidence="2">VOC family protein</fullName>
    </submittedName>
</protein>
<evidence type="ECO:0000259" key="1">
    <source>
        <dbReference type="PROSITE" id="PS51819"/>
    </source>
</evidence>
<dbReference type="SUPFAM" id="SSF54593">
    <property type="entry name" value="Glyoxalase/Bleomycin resistance protein/Dihydroxybiphenyl dioxygenase"/>
    <property type="match status" value="2"/>
</dbReference>
<evidence type="ECO:0000313" key="2">
    <source>
        <dbReference type="EMBL" id="GAA4284421.1"/>
    </source>
</evidence>
<dbReference type="Gene3D" id="3.10.180.10">
    <property type="entry name" value="2,3-Dihydroxybiphenyl 1,2-Dioxygenase, domain 1"/>
    <property type="match status" value="2"/>
</dbReference>
<sequence>MPEIRNGTPVWISLNCQDVEAARRFYTNLFGWTFTPPEESMGGYQLIMLGEETVGGMMRSMNPDGSPADVPSAWTVFLHVRDIEAAVESAASASARVLTAPMRAGDMGALAELIDPGGAAVGLWQPGSFGGFRITGSVGTAVWFECMATDFGAALPFYRDVLEWDIAFMNDSGESPTYVTHGAGEAAVAGLCDASEWFDAPLWRIYVAVEDTDAAVGRVQDGGGRLLDGPVDSPFGRLATVADPEGATFQLIQGRSAGG</sequence>
<dbReference type="PROSITE" id="PS51819">
    <property type="entry name" value="VOC"/>
    <property type="match status" value="2"/>
</dbReference>
<dbReference type="PANTHER" id="PTHR33993:SF14">
    <property type="entry name" value="GB|AAF24581.1"/>
    <property type="match status" value="1"/>
</dbReference>
<dbReference type="RefSeq" id="WP_236866279.1">
    <property type="nucleotide sequence ID" value="NZ_BAABAZ010000006.1"/>
</dbReference>
<dbReference type="InterPro" id="IPR052164">
    <property type="entry name" value="Anthracycline_SecMetBiosynth"/>
</dbReference>
<dbReference type="Proteomes" id="UP001501586">
    <property type="component" value="Unassembled WGS sequence"/>
</dbReference>
<dbReference type="EMBL" id="BAABAZ010000006">
    <property type="protein sequence ID" value="GAA4284421.1"/>
    <property type="molecule type" value="Genomic_DNA"/>
</dbReference>
<dbReference type="PANTHER" id="PTHR33993">
    <property type="entry name" value="GLYOXALASE-RELATED"/>
    <property type="match status" value="1"/>
</dbReference>
<gene>
    <name evidence="2" type="ORF">GCM10022261_19520</name>
</gene>
<dbReference type="CDD" id="cd07247">
    <property type="entry name" value="SgaA_N_like"/>
    <property type="match status" value="2"/>
</dbReference>
<dbReference type="InterPro" id="IPR004360">
    <property type="entry name" value="Glyas_Fos-R_dOase_dom"/>
</dbReference>
<keyword evidence="3" id="KW-1185">Reference proteome</keyword>
<organism evidence="2 3">
    <name type="scientific">Brevibacterium daeguense</name>
    <dbReference type="NCBI Taxonomy" id="909936"/>
    <lineage>
        <taxon>Bacteria</taxon>
        <taxon>Bacillati</taxon>
        <taxon>Actinomycetota</taxon>
        <taxon>Actinomycetes</taxon>
        <taxon>Micrococcales</taxon>
        <taxon>Brevibacteriaceae</taxon>
        <taxon>Brevibacterium</taxon>
    </lineage>
</organism>
<reference evidence="3" key="1">
    <citation type="journal article" date="2019" name="Int. J. Syst. Evol. Microbiol.">
        <title>The Global Catalogue of Microorganisms (GCM) 10K type strain sequencing project: providing services to taxonomists for standard genome sequencing and annotation.</title>
        <authorList>
            <consortium name="The Broad Institute Genomics Platform"/>
            <consortium name="The Broad Institute Genome Sequencing Center for Infectious Disease"/>
            <person name="Wu L."/>
            <person name="Ma J."/>
        </authorList>
    </citation>
    <scope>NUCLEOTIDE SEQUENCE [LARGE SCALE GENOMIC DNA]</scope>
    <source>
        <strain evidence="3">JCM 17458</strain>
    </source>
</reference>
<evidence type="ECO:0000313" key="3">
    <source>
        <dbReference type="Proteomes" id="UP001501586"/>
    </source>
</evidence>
<name>A0ABP8EKA1_9MICO</name>
<accession>A0ABP8EKA1</accession>
<comment type="caution">
    <text evidence="2">The sequence shown here is derived from an EMBL/GenBank/DDBJ whole genome shotgun (WGS) entry which is preliminary data.</text>
</comment>
<dbReference type="Pfam" id="PF00903">
    <property type="entry name" value="Glyoxalase"/>
    <property type="match status" value="2"/>
</dbReference>
<proteinExistence type="predicted"/>
<feature type="domain" description="VOC" evidence="1">
    <location>
        <begin position="140"/>
        <end position="254"/>
    </location>
</feature>